<keyword evidence="9" id="KW-0511">Multifunctional enzyme</keyword>
<accession>A0A7T0C537</accession>
<feature type="domain" description="Prepilin type IV endopeptidase peptidase" evidence="11">
    <location>
        <begin position="119"/>
        <end position="222"/>
    </location>
</feature>
<reference evidence="14" key="1">
    <citation type="submission" date="2020-02" db="EMBL/GenBank/DDBJ databases">
        <title>Genomic and physiological characterization of two novel Nitrospinaceae genera.</title>
        <authorList>
            <person name="Mueller A.J."/>
            <person name="Jung M.-Y."/>
            <person name="Strachan C.R."/>
            <person name="Herbold C.W."/>
            <person name="Kirkegaard R.H."/>
            <person name="Daims H."/>
        </authorList>
    </citation>
    <scope>NUCLEOTIDE SEQUENCE [LARGE SCALE GENOMIC DNA]</scope>
</reference>
<feature type="transmembrane region" description="Helical" evidence="10">
    <location>
        <begin position="206"/>
        <end position="226"/>
    </location>
</feature>
<keyword evidence="6 10" id="KW-1133">Transmembrane helix</keyword>
<dbReference type="EMBL" id="CP048620">
    <property type="protein sequence ID" value="QPJ66638.1"/>
    <property type="molecule type" value="Genomic_DNA"/>
</dbReference>
<dbReference type="GO" id="GO:0032259">
    <property type="term" value="P:methylation"/>
    <property type="evidence" value="ECO:0007669"/>
    <property type="project" value="UniProtKB-KW"/>
</dbReference>
<dbReference type="InterPro" id="IPR000045">
    <property type="entry name" value="Prepilin_IV_endopep_pep"/>
</dbReference>
<evidence type="ECO:0000259" key="11">
    <source>
        <dbReference type="Pfam" id="PF01478"/>
    </source>
</evidence>
<evidence type="ECO:0000256" key="8">
    <source>
        <dbReference type="RuleBase" id="RU003793"/>
    </source>
</evidence>
<evidence type="ECO:0000256" key="4">
    <source>
        <dbReference type="ARBA" id="ARBA00022519"/>
    </source>
</evidence>
<dbReference type="EC" id="2.1.1.-" evidence="9"/>
<evidence type="ECO:0000256" key="2">
    <source>
        <dbReference type="ARBA" id="ARBA00005801"/>
    </source>
</evidence>
<dbReference type="GO" id="GO:0004190">
    <property type="term" value="F:aspartic-type endopeptidase activity"/>
    <property type="evidence" value="ECO:0007669"/>
    <property type="project" value="UniProtKB-EC"/>
</dbReference>
<dbReference type="KEGG" id="nva:G3M78_14990"/>
<dbReference type="InterPro" id="IPR010627">
    <property type="entry name" value="Prepilin_pept_A24_N"/>
</dbReference>
<dbReference type="EC" id="3.4.23.43" evidence="9"/>
<evidence type="ECO:0000313" key="13">
    <source>
        <dbReference type="EMBL" id="QPJ66638.1"/>
    </source>
</evidence>
<sequence>MINPLEQFLLLPQFLQASGVFLFGLMLGSFSNVCIHRIPRGESVVSPGSHCVSCNAAVRSFDNIPLLSYLILKGQCRNCGVRFSWVYPFIEFITALLIVASFYRFGWSWEFAIFTVVGPALVVITVIDLQHKIIPNLITLPGIPLCLIAGIYLEGTSSALWGLVAGSGLFLLIGEIYYRMRGEIGMGMGDVKYIAAAGALLGWQKIFLVIFIAALIGSIVGVLGMVNKKLTGASQIPFGPFLAAGTLVAFFWGDALIHLYLSSLAPGYPAL</sequence>
<evidence type="ECO:0000256" key="5">
    <source>
        <dbReference type="ARBA" id="ARBA00022692"/>
    </source>
</evidence>
<dbReference type="GO" id="GO:0005886">
    <property type="term" value="C:plasma membrane"/>
    <property type="evidence" value="ECO:0007669"/>
    <property type="project" value="UniProtKB-SubCell"/>
</dbReference>
<feature type="transmembrane region" description="Helical" evidence="10">
    <location>
        <begin position="14"/>
        <end position="35"/>
    </location>
</feature>
<dbReference type="PANTHER" id="PTHR30487">
    <property type="entry name" value="TYPE 4 PREPILIN-LIKE PROTEINS LEADER PEPTIDE-PROCESSING ENZYME"/>
    <property type="match status" value="1"/>
</dbReference>
<dbReference type="GO" id="GO:0008168">
    <property type="term" value="F:methyltransferase activity"/>
    <property type="evidence" value="ECO:0007669"/>
    <property type="project" value="UniProtKB-KW"/>
</dbReference>
<keyword evidence="7 10" id="KW-0472">Membrane</keyword>
<dbReference type="Pfam" id="PF01478">
    <property type="entry name" value="Peptidase_A24"/>
    <property type="match status" value="1"/>
</dbReference>
<evidence type="ECO:0000256" key="7">
    <source>
        <dbReference type="ARBA" id="ARBA00023136"/>
    </source>
</evidence>
<feature type="transmembrane region" description="Helical" evidence="10">
    <location>
        <begin position="134"/>
        <end position="153"/>
    </location>
</feature>
<evidence type="ECO:0000256" key="10">
    <source>
        <dbReference type="SAM" id="Phobius"/>
    </source>
</evidence>
<dbReference type="InterPro" id="IPR050882">
    <property type="entry name" value="Prepilin_peptidase/N-MTase"/>
</dbReference>
<feature type="transmembrane region" description="Helical" evidence="10">
    <location>
        <begin position="159"/>
        <end position="178"/>
    </location>
</feature>
<keyword evidence="5 9" id="KW-0812">Transmembrane</keyword>
<organism evidence="13 14">
    <name type="scientific">Candidatus Nitrohelix vancouverensis</name>
    <dbReference type="NCBI Taxonomy" id="2705534"/>
    <lineage>
        <taxon>Bacteria</taxon>
        <taxon>Pseudomonadati</taxon>
        <taxon>Nitrospinota/Tectimicrobiota group</taxon>
        <taxon>Nitrospinota</taxon>
        <taxon>Nitrospinia</taxon>
        <taxon>Nitrospinales</taxon>
        <taxon>Nitrospinaceae</taxon>
        <taxon>Candidatus Nitrohelix</taxon>
    </lineage>
</organism>
<evidence type="ECO:0000256" key="9">
    <source>
        <dbReference type="RuleBase" id="RU003794"/>
    </source>
</evidence>
<name>A0A7T0C537_9BACT</name>
<comment type="similarity">
    <text evidence="2 8">Belongs to the peptidase A24 family.</text>
</comment>
<dbReference type="Gene3D" id="1.20.120.1220">
    <property type="match status" value="1"/>
</dbReference>
<proteinExistence type="inferred from homology"/>
<evidence type="ECO:0000256" key="1">
    <source>
        <dbReference type="ARBA" id="ARBA00004429"/>
    </source>
</evidence>
<dbReference type="AlphaFoldDB" id="A0A7T0C537"/>
<feature type="transmembrane region" description="Helical" evidence="10">
    <location>
        <begin position="109"/>
        <end position="127"/>
    </location>
</feature>
<evidence type="ECO:0000256" key="3">
    <source>
        <dbReference type="ARBA" id="ARBA00022475"/>
    </source>
</evidence>
<feature type="transmembrane region" description="Helical" evidence="10">
    <location>
        <begin position="85"/>
        <end position="103"/>
    </location>
</feature>
<keyword evidence="9" id="KW-0808">Transferase</keyword>
<dbReference type="InterPro" id="IPR014032">
    <property type="entry name" value="Peptidase_A24A_bac"/>
</dbReference>
<comment type="function">
    <text evidence="9">Plays an essential role in type IV pili and type II pseudopili formation by proteolytically removing the leader sequence from substrate proteins and subsequently monomethylating the alpha-amino group of the newly exposed N-terminal phenylalanine.</text>
</comment>
<keyword evidence="3" id="KW-1003">Cell membrane</keyword>
<dbReference type="GO" id="GO:0006465">
    <property type="term" value="P:signal peptide processing"/>
    <property type="evidence" value="ECO:0007669"/>
    <property type="project" value="TreeGrafter"/>
</dbReference>
<comment type="subcellular location">
    <subcellularLocation>
        <location evidence="1">Cell inner membrane</location>
        <topology evidence="1">Multi-pass membrane protein</topology>
    </subcellularLocation>
    <subcellularLocation>
        <location evidence="9">Cell membrane</location>
        <topology evidence="9">Multi-pass membrane protein</topology>
    </subcellularLocation>
</comment>
<evidence type="ECO:0000259" key="12">
    <source>
        <dbReference type="Pfam" id="PF06750"/>
    </source>
</evidence>
<keyword evidence="9" id="KW-0378">Hydrolase</keyword>
<dbReference type="PRINTS" id="PR00864">
    <property type="entry name" value="PREPILNPTASE"/>
</dbReference>
<evidence type="ECO:0000256" key="6">
    <source>
        <dbReference type="ARBA" id="ARBA00022989"/>
    </source>
</evidence>
<dbReference type="Proteomes" id="UP000594464">
    <property type="component" value="Chromosome"/>
</dbReference>
<protein>
    <recommendedName>
        <fullName evidence="9">Prepilin leader peptidase/N-methyltransferase</fullName>
        <ecNumber evidence="9">2.1.1.-</ecNumber>
        <ecNumber evidence="9">3.4.23.43</ecNumber>
    </recommendedName>
</protein>
<dbReference type="PANTHER" id="PTHR30487:SF0">
    <property type="entry name" value="PREPILIN LEADER PEPTIDASE_N-METHYLTRANSFERASE-RELATED"/>
    <property type="match status" value="1"/>
</dbReference>
<feature type="transmembrane region" description="Helical" evidence="10">
    <location>
        <begin position="238"/>
        <end position="261"/>
    </location>
</feature>
<dbReference type="Pfam" id="PF06750">
    <property type="entry name" value="A24_N_bact"/>
    <property type="match status" value="1"/>
</dbReference>
<feature type="domain" description="Prepilin peptidase A24 N-terminal" evidence="12">
    <location>
        <begin position="22"/>
        <end position="105"/>
    </location>
</feature>
<evidence type="ECO:0000313" key="14">
    <source>
        <dbReference type="Proteomes" id="UP000594464"/>
    </source>
</evidence>
<keyword evidence="9" id="KW-0489">Methyltransferase</keyword>
<gene>
    <name evidence="13" type="ORF">G3M78_14990</name>
</gene>
<comment type="catalytic activity">
    <reaction evidence="9">
        <text>Typically cleaves a -Gly-|-Phe- bond to release an N-terminal, basic peptide of 5-8 residues from type IV prepilin, and then N-methylates the new N-terminal amino group, the methyl donor being S-adenosyl-L-methionine.</text>
        <dbReference type="EC" id="3.4.23.43"/>
    </reaction>
</comment>
<keyword evidence="4" id="KW-0997">Cell inner membrane</keyword>
<keyword evidence="9" id="KW-0645">Protease</keyword>